<organism evidence="3">
    <name type="scientific">Solanum chacoense</name>
    <name type="common">Chaco potato</name>
    <dbReference type="NCBI Taxonomy" id="4108"/>
    <lineage>
        <taxon>Eukaryota</taxon>
        <taxon>Viridiplantae</taxon>
        <taxon>Streptophyta</taxon>
        <taxon>Embryophyta</taxon>
        <taxon>Tracheophyta</taxon>
        <taxon>Spermatophyta</taxon>
        <taxon>Magnoliopsida</taxon>
        <taxon>eudicotyledons</taxon>
        <taxon>Gunneridae</taxon>
        <taxon>Pentapetalae</taxon>
        <taxon>asterids</taxon>
        <taxon>lamiids</taxon>
        <taxon>Solanales</taxon>
        <taxon>Solanaceae</taxon>
        <taxon>Solanoideae</taxon>
        <taxon>Solaneae</taxon>
        <taxon>Solanum</taxon>
    </lineage>
</organism>
<feature type="domain" description="MPN" evidence="2">
    <location>
        <begin position="7"/>
        <end position="138"/>
    </location>
</feature>
<dbReference type="InterPro" id="IPR037518">
    <property type="entry name" value="MPN"/>
</dbReference>
<protein>
    <submittedName>
        <fullName evidence="3">Putative ER membrane protein complex subunit 8/9-like</fullName>
    </submittedName>
</protein>
<dbReference type="EMBL" id="GEDG01018466">
    <property type="protein sequence ID" value="JAP20767.1"/>
    <property type="molecule type" value="Transcribed_RNA"/>
</dbReference>
<dbReference type="Pfam" id="PF03665">
    <property type="entry name" value="UPF0172"/>
    <property type="match status" value="1"/>
</dbReference>
<sequence length="204" mass="22846">MGGESNYEIHQNAYIKLILHALKHKTSSVNGVLLGRISGNGDNVEIVESVPLFHSQIGLLPPLEISLIMIEEYYVDKGLSIVGYFHANERSDDFEVGNVAKNIGDHIYKYFPQAALLLLDNKKLEALLKEGKDRSPVMQLYTKESSRSWKLAGADASGSLKIKEPSANIVLLDYVSSGKWKDIVDFDDHLDDISKDWLNPELFK</sequence>
<dbReference type="AlphaFoldDB" id="A0A0V0HK88"/>
<accession>A0A0V0HK88</accession>
<proteinExistence type="inferred from homology"/>
<dbReference type="PANTHER" id="PTHR12941:SF10">
    <property type="entry name" value="ER MEMBRANE PROTEIN COMPLEX SUBUNIT 8_9 HOMOLOG"/>
    <property type="match status" value="1"/>
</dbReference>
<dbReference type="CDD" id="cd08060">
    <property type="entry name" value="MPN_UPF0172"/>
    <property type="match status" value="1"/>
</dbReference>
<comment type="similarity">
    <text evidence="1">Belongs to the EMC8/EMC9 family.</text>
</comment>
<name>A0A0V0HK88_SOLCH</name>
<dbReference type="PROSITE" id="PS50249">
    <property type="entry name" value="MPN"/>
    <property type="match status" value="1"/>
</dbReference>
<dbReference type="PANTHER" id="PTHR12941">
    <property type="entry name" value="ER MEMBRANE PROTEIN COMPLEX"/>
    <property type="match status" value="1"/>
</dbReference>
<reference evidence="3" key="1">
    <citation type="submission" date="2015-12" db="EMBL/GenBank/DDBJ databases">
        <title>Gene expression during late stages of embryo sac development: a critical building block for successful pollen-pistil interactions.</title>
        <authorList>
            <person name="Liu Y."/>
            <person name="Joly V."/>
            <person name="Sabar M."/>
            <person name="Matton D.P."/>
        </authorList>
    </citation>
    <scope>NUCLEOTIDE SEQUENCE</scope>
</reference>
<dbReference type="InterPro" id="IPR005366">
    <property type="entry name" value="EMC8/9"/>
</dbReference>
<evidence type="ECO:0000256" key="1">
    <source>
        <dbReference type="ARBA" id="ARBA00007461"/>
    </source>
</evidence>
<evidence type="ECO:0000259" key="2">
    <source>
        <dbReference type="PROSITE" id="PS50249"/>
    </source>
</evidence>
<dbReference type="GO" id="GO:0072546">
    <property type="term" value="C:EMC complex"/>
    <property type="evidence" value="ECO:0007669"/>
    <property type="project" value="InterPro"/>
</dbReference>
<evidence type="ECO:0000313" key="3">
    <source>
        <dbReference type="EMBL" id="JAP20767.1"/>
    </source>
</evidence>